<dbReference type="Gene3D" id="3.90.10.10">
    <property type="entry name" value="Cytochrome C3"/>
    <property type="match status" value="1"/>
</dbReference>
<comment type="caution">
    <text evidence="1">The sequence shown here is derived from an EMBL/GenBank/DDBJ whole genome shotgun (WGS) entry which is preliminary data.</text>
</comment>
<name>A0A657PJK2_9GAMM</name>
<dbReference type="Proteomes" id="UP000243361">
    <property type="component" value="Unassembled WGS sequence"/>
</dbReference>
<evidence type="ECO:0000313" key="1">
    <source>
        <dbReference type="EMBL" id="OQX35188.1"/>
    </source>
</evidence>
<sequence length="150" mass="16038">MGGAIALLSMGAQSESAVTQGSRAATMDACVAPTAEMRRNHMDYLKHDRVQSVREGVRDTKNSLVGCVDCHASKDDSGNYKSIVAEGEFCQSCHSYVAVQPACFQCHRKTPHQGHAALGMNQDAAEPALGLLPGISRSDLSELHANVMEH</sequence>
<keyword evidence="2" id="KW-1185">Reference proteome</keyword>
<dbReference type="SUPFAM" id="SSF48695">
    <property type="entry name" value="Multiheme cytochromes"/>
    <property type="match status" value="1"/>
</dbReference>
<dbReference type="EMBL" id="MUIE01000181">
    <property type="protein sequence ID" value="OQX35188.1"/>
    <property type="molecule type" value="Genomic_DNA"/>
</dbReference>
<reference evidence="1" key="1">
    <citation type="submission" date="2017-02" db="EMBL/GenBank/DDBJ databases">
        <title>Novel co-symbiosis in the unique lucinid bivalve Phacoides pectinatus.</title>
        <authorList>
            <person name="Lim S.J."/>
            <person name="Davis B.G."/>
            <person name="Gill D.E."/>
            <person name="Engel A.S."/>
            <person name="Anderson L.C."/>
            <person name="Campbell B.J."/>
        </authorList>
    </citation>
    <scope>NUCLEOTIDE SEQUENCE [LARGE SCALE GENOMIC DNA]</scope>
    <source>
        <strain evidence="1">LUC13016_P6</strain>
    </source>
</reference>
<dbReference type="AlphaFoldDB" id="A0A657PJK2"/>
<organism evidence="1 2">
    <name type="scientific">Candidatus Sedimenticola endophacoides</name>
    <dbReference type="NCBI Taxonomy" id="2548426"/>
    <lineage>
        <taxon>Bacteria</taxon>
        <taxon>Pseudomonadati</taxon>
        <taxon>Pseudomonadota</taxon>
        <taxon>Gammaproteobacteria</taxon>
        <taxon>Chromatiales</taxon>
        <taxon>Sedimenticolaceae</taxon>
        <taxon>Sedimenticola</taxon>
    </lineage>
</organism>
<proteinExistence type="predicted"/>
<gene>
    <name evidence="1" type="ORF">B0D84_02645</name>
</gene>
<evidence type="ECO:0008006" key="3">
    <source>
        <dbReference type="Google" id="ProtNLM"/>
    </source>
</evidence>
<dbReference type="InterPro" id="IPR036280">
    <property type="entry name" value="Multihaem_cyt_sf"/>
</dbReference>
<protein>
    <recommendedName>
        <fullName evidence="3">Sulfur reduction protein DsrJ</fullName>
    </recommendedName>
</protein>
<evidence type="ECO:0000313" key="2">
    <source>
        <dbReference type="Proteomes" id="UP000243361"/>
    </source>
</evidence>
<accession>A0A657PJK2</accession>